<evidence type="ECO:0000313" key="2">
    <source>
        <dbReference type="EMBL" id="MCG2631452.1"/>
    </source>
</evidence>
<organism evidence="2 3">
    <name type="scientific">Bradyrhizobium zhengyangense</name>
    <dbReference type="NCBI Taxonomy" id="2911009"/>
    <lineage>
        <taxon>Bacteria</taxon>
        <taxon>Pseudomonadati</taxon>
        <taxon>Pseudomonadota</taxon>
        <taxon>Alphaproteobacteria</taxon>
        <taxon>Hyphomicrobiales</taxon>
        <taxon>Nitrobacteraceae</taxon>
        <taxon>Bradyrhizobium</taxon>
    </lineage>
</organism>
<dbReference type="Proteomes" id="UP001139054">
    <property type="component" value="Unassembled WGS sequence"/>
</dbReference>
<reference evidence="2" key="1">
    <citation type="submission" date="2022-01" db="EMBL/GenBank/DDBJ databases">
        <title>Genome sequnece data of strain Bradyrhizobium sp. nov.</title>
        <authorList>
            <person name="Zhang J."/>
        </authorList>
    </citation>
    <scope>NUCLEOTIDE SEQUENCE</scope>
    <source>
        <strain evidence="2">WYCCWR 13023</strain>
    </source>
</reference>
<evidence type="ECO:0000256" key="1">
    <source>
        <dbReference type="SAM" id="MobiDB-lite"/>
    </source>
</evidence>
<dbReference type="EMBL" id="JAKLTY010000029">
    <property type="protein sequence ID" value="MCG2631452.1"/>
    <property type="molecule type" value="Genomic_DNA"/>
</dbReference>
<sequence>MMSDCAALVTETAAATATSGRGWARPLPKGRLVTRHAPRDMNHSGNFGNESTGTLIALTRAMAARPAPSAPRRIVNQNQNTCQDVLQSNEIIGHGSRGQKSKCRIPPALNAKKKQEFA</sequence>
<dbReference type="RefSeq" id="WP_237891619.1">
    <property type="nucleotide sequence ID" value="NZ_JAKLTY010000029.1"/>
</dbReference>
<accession>A0A9X1RHE1</accession>
<protein>
    <submittedName>
        <fullName evidence="2">Uncharacterized protein</fullName>
    </submittedName>
</protein>
<gene>
    <name evidence="2" type="ORF">L6654_32970</name>
</gene>
<dbReference type="AlphaFoldDB" id="A0A9X1RHE1"/>
<feature type="region of interest" description="Disordered" evidence="1">
    <location>
        <begin position="93"/>
        <end position="118"/>
    </location>
</feature>
<evidence type="ECO:0000313" key="3">
    <source>
        <dbReference type="Proteomes" id="UP001139054"/>
    </source>
</evidence>
<name>A0A9X1RHE1_9BRAD</name>
<comment type="caution">
    <text evidence="2">The sequence shown here is derived from an EMBL/GenBank/DDBJ whole genome shotgun (WGS) entry which is preliminary data.</text>
</comment>
<proteinExistence type="predicted"/>